<dbReference type="SUPFAM" id="SSF50985">
    <property type="entry name" value="RCC1/BLIP-II"/>
    <property type="match status" value="1"/>
</dbReference>
<proteinExistence type="predicted"/>
<keyword evidence="2" id="KW-1185">Reference proteome</keyword>
<name>A0A1I0G777_9FIRM</name>
<sequence length="300" mass="33040">NINVGVAAIDNRGKVQIAVDDTIYREHRYDTSLEWHDIKELSYAQSRLDGLDQTGHIYSTKDTDPAYNYVAEKLKSYTEIEGISTDFDSYALLSKTGKIEAFSEKYDKSFEFFKEETSTWTDVVKAVNGKSCIVALKQDGTVYVADYNKKCGGSEITYDEVDEWTDIVDIADDTGGSIVGLKSDGTVVCTKEEIKGPDGCFVYNPNTFDVSDWNDIIAISQSTYSLLGLKRDGSVVATGNNENKQLDVSDWHDIVAIAAGDWISVGLKSDGTVVIAGDCGRIALPDVSNMKNLYVPTVKY</sequence>
<dbReference type="InterPro" id="IPR009091">
    <property type="entry name" value="RCC1/BLIP-II"/>
</dbReference>
<dbReference type="AlphaFoldDB" id="A0A1I0G777"/>
<protein>
    <submittedName>
        <fullName evidence="1">Uncharacterized protein</fullName>
    </submittedName>
</protein>
<feature type="non-terminal residue" evidence="1">
    <location>
        <position position="1"/>
    </location>
</feature>
<gene>
    <name evidence="1" type="ORF">SAMN04487772_1476</name>
</gene>
<dbReference type="Proteomes" id="UP000199800">
    <property type="component" value="Unassembled WGS sequence"/>
</dbReference>
<dbReference type="STRING" id="29364.SAMN04487772_1476"/>
<evidence type="ECO:0000313" key="2">
    <source>
        <dbReference type="Proteomes" id="UP000199800"/>
    </source>
</evidence>
<accession>A0A1I0G777</accession>
<dbReference type="Gene3D" id="2.130.10.30">
    <property type="entry name" value="Regulator of chromosome condensation 1/beta-lactamase-inhibitor protein II"/>
    <property type="match status" value="1"/>
</dbReference>
<dbReference type="EMBL" id="FOHN01000047">
    <property type="protein sequence ID" value="SET65794.1"/>
    <property type="molecule type" value="Genomic_DNA"/>
</dbReference>
<organism evidence="1 2">
    <name type="scientific">[Clostridium] polysaccharolyticum</name>
    <dbReference type="NCBI Taxonomy" id="29364"/>
    <lineage>
        <taxon>Bacteria</taxon>
        <taxon>Bacillati</taxon>
        <taxon>Bacillota</taxon>
        <taxon>Clostridia</taxon>
        <taxon>Lachnospirales</taxon>
        <taxon>Lachnospiraceae</taxon>
    </lineage>
</organism>
<dbReference type="RefSeq" id="WP_330387325.1">
    <property type="nucleotide sequence ID" value="NZ_FOHN01000047.1"/>
</dbReference>
<evidence type="ECO:0000313" key="1">
    <source>
        <dbReference type="EMBL" id="SET65794.1"/>
    </source>
</evidence>
<reference evidence="1 2" key="1">
    <citation type="submission" date="2016-10" db="EMBL/GenBank/DDBJ databases">
        <authorList>
            <person name="de Groot N.N."/>
        </authorList>
    </citation>
    <scope>NUCLEOTIDE SEQUENCE [LARGE SCALE GENOMIC DNA]</scope>
    <source>
        <strain evidence="1 2">DSM 1801</strain>
    </source>
</reference>